<accession>A0ABR4CSY1</accession>
<dbReference type="EMBL" id="JAZHXI010000004">
    <property type="protein sequence ID" value="KAL2072912.1"/>
    <property type="molecule type" value="Genomic_DNA"/>
</dbReference>
<proteinExistence type="predicted"/>
<reference evidence="1 2" key="1">
    <citation type="journal article" date="2024" name="Commun. Biol.">
        <title>Comparative genomic analysis of thermophilic fungi reveals convergent evolutionary adaptations and gene losses.</title>
        <authorList>
            <person name="Steindorff A.S."/>
            <person name="Aguilar-Pontes M.V."/>
            <person name="Robinson A.J."/>
            <person name="Andreopoulos B."/>
            <person name="LaButti K."/>
            <person name="Kuo A."/>
            <person name="Mondo S."/>
            <person name="Riley R."/>
            <person name="Otillar R."/>
            <person name="Haridas S."/>
            <person name="Lipzen A."/>
            <person name="Grimwood J."/>
            <person name="Schmutz J."/>
            <person name="Clum A."/>
            <person name="Reid I.D."/>
            <person name="Moisan M.C."/>
            <person name="Butler G."/>
            <person name="Nguyen T.T.M."/>
            <person name="Dewar K."/>
            <person name="Conant G."/>
            <person name="Drula E."/>
            <person name="Henrissat B."/>
            <person name="Hansel C."/>
            <person name="Singer S."/>
            <person name="Hutchinson M.I."/>
            <person name="de Vries R.P."/>
            <person name="Natvig D.O."/>
            <person name="Powell A.J."/>
            <person name="Tsang A."/>
            <person name="Grigoriev I.V."/>
        </authorList>
    </citation>
    <scope>NUCLEOTIDE SEQUENCE [LARGE SCALE GENOMIC DNA]</scope>
    <source>
        <strain evidence="1 2">CBS 494.80</strain>
    </source>
</reference>
<sequence>MVKEFFSLDKHGKVLQDLHWISLGKMVESSAHGMLSAYGGLDPDMVDEAVRFGGILSYGLMLKVLRGNLGFEGKIWSAALNLEGASTEKPQLDEAEGKGYS</sequence>
<evidence type="ECO:0000313" key="1">
    <source>
        <dbReference type="EMBL" id="KAL2072912.1"/>
    </source>
</evidence>
<comment type="caution">
    <text evidence="1">The sequence shown here is derived from an EMBL/GenBank/DDBJ whole genome shotgun (WGS) entry which is preliminary data.</text>
</comment>
<organism evidence="1 2">
    <name type="scientific">Oculimacula yallundae</name>
    <dbReference type="NCBI Taxonomy" id="86028"/>
    <lineage>
        <taxon>Eukaryota</taxon>
        <taxon>Fungi</taxon>
        <taxon>Dikarya</taxon>
        <taxon>Ascomycota</taxon>
        <taxon>Pezizomycotina</taxon>
        <taxon>Leotiomycetes</taxon>
        <taxon>Helotiales</taxon>
        <taxon>Ploettnerulaceae</taxon>
        <taxon>Oculimacula</taxon>
    </lineage>
</organism>
<protein>
    <submittedName>
        <fullName evidence="1">Uncharacterized protein</fullName>
    </submittedName>
</protein>
<keyword evidence="2" id="KW-1185">Reference proteome</keyword>
<dbReference type="Proteomes" id="UP001595075">
    <property type="component" value="Unassembled WGS sequence"/>
</dbReference>
<gene>
    <name evidence="1" type="ORF">VTL71DRAFT_12255</name>
</gene>
<name>A0ABR4CSY1_9HELO</name>
<evidence type="ECO:0000313" key="2">
    <source>
        <dbReference type="Proteomes" id="UP001595075"/>
    </source>
</evidence>